<dbReference type="Gene3D" id="2.30.30.40">
    <property type="entry name" value="SH3 Domains"/>
    <property type="match status" value="1"/>
</dbReference>
<keyword evidence="1" id="KW-0732">Signal</keyword>
<feature type="chain" id="PRO_5010530175" evidence="1">
    <location>
        <begin position="19"/>
        <end position="434"/>
    </location>
</feature>
<dbReference type="RefSeq" id="WP_078934088.1">
    <property type="nucleotide sequence ID" value="NZ_FUWG01000021.1"/>
</dbReference>
<dbReference type="Proteomes" id="UP000190423">
    <property type="component" value="Unassembled WGS sequence"/>
</dbReference>
<evidence type="ECO:0000313" key="3">
    <source>
        <dbReference type="EMBL" id="SJZ75599.1"/>
    </source>
</evidence>
<dbReference type="OrthoDB" id="350202at2"/>
<feature type="domain" description="SH3b" evidence="2">
    <location>
        <begin position="101"/>
        <end position="165"/>
    </location>
</feature>
<keyword evidence="4" id="KW-1185">Reference proteome</keyword>
<name>A0A1T4N8P3_TREPO</name>
<feature type="signal peptide" evidence="1">
    <location>
        <begin position="1"/>
        <end position="18"/>
    </location>
</feature>
<dbReference type="GeneID" id="78317477"/>
<organism evidence="3 4">
    <name type="scientific">Treponema porcinum</name>
    <dbReference type="NCBI Taxonomy" id="261392"/>
    <lineage>
        <taxon>Bacteria</taxon>
        <taxon>Pseudomonadati</taxon>
        <taxon>Spirochaetota</taxon>
        <taxon>Spirochaetia</taxon>
        <taxon>Spirochaetales</taxon>
        <taxon>Treponemataceae</taxon>
        <taxon>Treponema</taxon>
    </lineage>
</organism>
<reference evidence="3 4" key="1">
    <citation type="submission" date="2017-02" db="EMBL/GenBank/DDBJ databases">
        <authorList>
            <person name="Peterson S.W."/>
        </authorList>
    </citation>
    <scope>NUCLEOTIDE SEQUENCE [LARGE SCALE GENOMIC DNA]</scope>
    <source>
        <strain evidence="3 4">ATCC BAA-908</strain>
    </source>
</reference>
<dbReference type="EMBL" id="FUWG01000021">
    <property type="protein sequence ID" value="SJZ75599.1"/>
    <property type="molecule type" value="Genomic_DNA"/>
</dbReference>
<sequence>MKKLFFVSIICLTAALFASCSKIMGHSVLLWNLPDYEMQDGDIVPVYIKSNISHVYVIGTANGKMEVPLWQLTEPVSKRKAAKQAQKFSGYTHVYASVALDGLPIRAEPVNTAKQVYRLRKDETIKVLYKGQGQAVMAGKKPLEGDWLNVLTSDGTRGWCFSYNLRLFETDRLGQKITNGAETSEEENTSSEIDTLLEGVWYPDSYKAMIDSGRIDTDKLIPSYNFHLDAETKKLSFTMPKIREEWEYTGAVQTSANQYNLNDIPVVVTVRRSNFIVVRYTGESGKPEDFNLVAISENIDELVQAERERREKELEQITMFAPYFQSKSYGQLRLNTDHSFVWSNNRLLVPAVISSSARNTGTVRIKYFLSKSLSASYDGVLTFKFDGMEKEVNFLYKMESSGLRFEDATGAVIKNNILMERALSPLVLFFSKGE</sequence>
<dbReference type="InterPro" id="IPR003646">
    <property type="entry name" value="SH3-like_bac-type"/>
</dbReference>
<protein>
    <submittedName>
        <fullName evidence="3">SH3 domain-containing protein</fullName>
    </submittedName>
</protein>
<evidence type="ECO:0000259" key="2">
    <source>
        <dbReference type="Pfam" id="PF08239"/>
    </source>
</evidence>
<dbReference type="AlphaFoldDB" id="A0A1T4N8P3"/>
<proteinExistence type="predicted"/>
<dbReference type="Pfam" id="PF08239">
    <property type="entry name" value="SH3_3"/>
    <property type="match status" value="1"/>
</dbReference>
<dbReference type="PROSITE" id="PS51257">
    <property type="entry name" value="PROKAR_LIPOPROTEIN"/>
    <property type="match status" value="1"/>
</dbReference>
<dbReference type="STRING" id="261392.SAMN02745149_02210"/>
<evidence type="ECO:0000256" key="1">
    <source>
        <dbReference type="SAM" id="SignalP"/>
    </source>
</evidence>
<evidence type="ECO:0000313" key="4">
    <source>
        <dbReference type="Proteomes" id="UP000190423"/>
    </source>
</evidence>
<gene>
    <name evidence="3" type="ORF">SAMN02745149_02210</name>
</gene>
<accession>A0A1T4N8P3</accession>